<gene>
    <name evidence="1" type="ORF">D8Y23_11285</name>
</gene>
<dbReference type="SUPFAM" id="SSF55144">
    <property type="entry name" value="LigT-like"/>
    <property type="match status" value="1"/>
</dbReference>
<evidence type="ECO:0000313" key="2">
    <source>
        <dbReference type="Proteomes" id="UP000285970"/>
    </source>
</evidence>
<sequence>MASVVSLEVVFDAATDAAVRREWALLADAGLPSQAQHTGASNRPHVTLLVRSALPRFPAERVEGMLPLPLTLGAPVLFGTGRTRVVARSVVPTTALLDLHGAVHALAGSGDDAPHTHPGEWTPHVTLARRLPLDRVGDALAALADGGGEPLAAHALGIRRWDAATRTVSRIAGRGTLEPC</sequence>
<dbReference type="RefSeq" id="WP_128218223.1">
    <property type="nucleotide sequence ID" value="NZ_RBZY01000038.1"/>
</dbReference>
<accession>A0A443JAU8</accession>
<dbReference type="AlphaFoldDB" id="A0A443JAU8"/>
<dbReference type="InterPro" id="IPR009097">
    <property type="entry name" value="Cyclic_Pdiesterase"/>
</dbReference>
<dbReference type="Gene3D" id="3.90.1140.10">
    <property type="entry name" value="Cyclic phosphodiesterase"/>
    <property type="match status" value="1"/>
</dbReference>
<dbReference type="OrthoDB" id="3397424at2"/>
<name>A0A443JAU8_9MICO</name>
<dbReference type="Pfam" id="PF13563">
    <property type="entry name" value="2_5_RNA_ligase2"/>
    <property type="match status" value="1"/>
</dbReference>
<dbReference type="EMBL" id="RBZY01000038">
    <property type="protein sequence ID" value="RWR17657.1"/>
    <property type="molecule type" value="Genomic_DNA"/>
</dbReference>
<organism evidence="1 2">
    <name type="scientific">Microbacterium enclense</name>
    <dbReference type="NCBI Taxonomy" id="993073"/>
    <lineage>
        <taxon>Bacteria</taxon>
        <taxon>Bacillati</taxon>
        <taxon>Actinomycetota</taxon>
        <taxon>Actinomycetes</taxon>
        <taxon>Micrococcales</taxon>
        <taxon>Microbacteriaceae</taxon>
        <taxon>Microbacterium</taxon>
    </lineage>
</organism>
<proteinExistence type="predicted"/>
<reference evidence="1 2" key="1">
    <citation type="journal article" date="2018" name="Front. Microbiol.">
        <title>Novel Insights Into Bacterial Dimethylsulfoniopropionate Catabolism in the East China Sea.</title>
        <authorList>
            <person name="Liu J."/>
            <person name="Liu J."/>
            <person name="Zhang S.H."/>
            <person name="Liang J."/>
            <person name="Lin H."/>
            <person name="Song D."/>
            <person name="Yang G.P."/>
            <person name="Todd J.D."/>
            <person name="Zhang X.H."/>
        </authorList>
    </citation>
    <scope>NUCLEOTIDE SEQUENCE [LARGE SCALE GENOMIC DNA]</scope>
    <source>
        <strain evidence="1 2">ZYFD042</strain>
    </source>
</reference>
<evidence type="ECO:0008006" key="3">
    <source>
        <dbReference type="Google" id="ProtNLM"/>
    </source>
</evidence>
<comment type="caution">
    <text evidence="1">The sequence shown here is derived from an EMBL/GenBank/DDBJ whole genome shotgun (WGS) entry which is preliminary data.</text>
</comment>
<dbReference type="Proteomes" id="UP000285970">
    <property type="component" value="Unassembled WGS sequence"/>
</dbReference>
<evidence type="ECO:0000313" key="1">
    <source>
        <dbReference type="EMBL" id="RWR17657.1"/>
    </source>
</evidence>
<protein>
    <recommendedName>
        <fullName evidence="3">2'-5' RNA ligase family protein</fullName>
    </recommendedName>
</protein>